<accession>A0A5B7FUJ9</accession>
<keyword evidence="2" id="KW-1185">Reference proteome</keyword>
<dbReference type="Proteomes" id="UP000324222">
    <property type="component" value="Unassembled WGS sequence"/>
</dbReference>
<dbReference type="EMBL" id="VSRR010008038">
    <property type="protein sequence ID" value="MPC47984.1"/>
    <property type="molecule type" value="Genomic_DNA"/>
</dbReference>
<sequence length="89" mass="9017">MFGGASRCPSSQGTVINVDGAEGVDAGGIPLQHLTSSEEEDCNAVWAASVSTIHASRFKDGHYPNGSQGAVHHVVGSSVAWQASGVPLA</sequence>
<name>A0A5B7FUJ9_PORTR</name>
<gene>
    <name evidence="1" type="ORF">E2C01_041744</name>
</gene>
<reference evidence="1 2" key="1">
    <citation type="submission" date="2019-05" db="EMBL/GenBank/DDBJ databases">
        <title>Another draft genome of Portunus trituberculatus and its Hox gene families provides insights of decapod evolution.</title>
        <authorList>
            <person name="Jeong J.-H."/>
            <person name="Song I."/>
            <person name="Kim S."/>
            <person name="Choi T."/>
            <person name="Kim D."/>
            <person name="Ryu S."/>
            <person name="Kim W."/>
        </authorList>
    </citation>
    <scope>NUCLEOTIDE SEQUENCE [LARGE SCALE GENOMIC DNA]</scope>
    <source>
        <tissue evidence="1">Muscle</tissue>
    </source>
</reference>
<organism evidence="1 2">
    <name type="scientific">Portunus trituberculatus</name>
    <name type="common">Swimming crab</name>
    <name type="synonym">Neptunus trituberculatus</name>
    <dbReference type="NCBI Taxonomy" id="210409"/>
    <lineage>
        <taxon>Eukaryota</taxon>
        <taxon>Metazoa</taxon>
        <taxon>Ecdysozoa</taxon>
        <taxon>Arthropoda</taxon>
        <taxon>Crustacea</taxon>
        <taxon>Multicrustacea</taxon>
        <taxon>Malacostraca</taxon>
        <taxon>Eumalacostraca</taxon>
        <taxon>Eucarida</taxon>
        <taxon>Decapoda</taxon>
        <taxon>Pleocyemata</taxon>
        <taxon>Brachyura</taxon>
        <taxon>Eubrachyura</taxon>
        <taxon>Portunoidea</taxon>
        <taxon>Portunidae</taxon>
        <taxon>Portuninae</taxon>
        <taxon>Portunus</taxon>
    </lineage>
</organism>
<evidence type="ECO:0000313" key="2">
    <source>
        <dbReference type="Proteomes" id="UP000324222"/>
    </source>
</evidence>
<protein>
    <submittedName>
        <fullName evidence="1">Uncharacterized protein</fullName>
    </submittedName>
</protein>
<proteinExistence type="predicted"/>
<comment type="caution">
    <text evidence="1">The sequence shown here is derived from an EMBL/GenBank/DDBJ whole genome shotgun (WGS) entry which is preliminary data.</text>
</comment>
<evidence type="ECO:0000313" key="1">
    <source>
        <dbReference type="EMBL" id="MPC47984.1"/>
    </source>
</evidence>
<dbReference type="AlphaFoldDB" id="A0A5B7FUJ9"/>